<dbReference type="OrthoDB" id="307107at2759"/>
<evidence type="ECO:0000256" key="2">
    <source>
        <dbReference type="SAM" id="MobiDB-lite"/>
    </source>
</evidence>
<name>A0A8S1UMP1_PAROT</name>
<dbReference type="EMBL" id="CAJJDP010000046">
    <property type="protein sequence ID" value="CAD8164999.1"/>
    <property type="molecule type" value="Genomic_DNA"/>
</dbReference>
<protein>
    <recommendedName>
        <fullName evidence="5">MORN repeat protein</fullName>
    </recommendedName>
</protein>
<proteinExistence type="predicted"/>
<dbReference type="SMART" id="SM00698">
    <property type="entry name" value="MORN"/>
    <property type="match status" value="7"/>
</dbReference>
<dbReference type="Proteomes" id="UP000683925">
    <property type="component" value="Unassembled WGS sequence"/>
</dbReference>
<sequence length="451" mass="52918">MQTQLQEYQLIQNFQEQVQRIQKKYPLIINVDQFQKDLIALFSIQSQETLKQQLVSLFHQHQLPIQSLDYNQLSRKENQIIIKSNTAQIKITLNGRFIYNQFQTGISYQVFQNKCMYHGQVHNKKPNGEGCFKWENGEQYIGQWSNAQKHGFGQWIGTQDDYYIGQWVNGQQDGLGEHKWNGDIYLGQWKNSVKNGYGVEQFQNGDKYIGNYYFGKPQGQGEYRWVDGSIYSGQFQEGMRHGYGKHINKNGIIYEGEYQKDLKHGIGKLIQIDGSSYQGSFVHDHRDLPEVVYQKSDKIAQVAYQINQSSINYPLTLEKPKQKLTQRDNKTIALQNQQIQLNQTYLNTYQDPNIQFFHNKLQNLQLPEIQKMKKGKIDNKSARTTHSMNQKRTSQLKELKQNQKSASIDLQDIYIGDAYRTIKKKQTNYKDKNYQDLINNNKKSIKNVFVY</sequence>
<dbReference type="PANTHER" id="PTHR43215:SF14">
    <property type="entry name" value="RADIAL SPOKE HEAD 1 HOMOLOG"/>
    <property type="match status" value="1"/>
</dbReference>
<dbReference type="InterPro" id="IPR003409">
    <property type="entry name" value="MORN"/>
</dbReference>
<comment type="caution">
    <text evidence="3">The sequence shown here is derived from an EMBL/GenBank/DDBJ whole genome shotgun (WGS) entry which is preliminary data.</text>
</comment>
<evidence type="ECO:0000313" key="4">
    <source>
        <dbReference type="Proteomes" id="UP000683925"/>
    </source>
</evidence>
<dbReference type="Pfam" id="PF02493">
    <property type="entry name" value="MORN"/>
    <property type="match status" value="7"/>
</dbReference>
<feature type="compositionally biased region" description="Polar residues" evidence="2">
    <location>
        <begin position="382"/>
        <end position="393"/>
    </location>
</feature>
<organism evidence="3 4">
    <name type="scientific">Paramecium octaurelia</name>
    <dbReference type="NCBI Taxonomy" id="43137"/>
    <lineage>
        <taxon>Eukaryota</taxon>
        <taxon>Sar</taxon>
        <taxon>Alveolata</taxon>
        <taxon>Ciliophora</taxon>
        <taxon>Intramacronucleata</taxon>
        <taxon>Oligohymenophorea</taxon>
        <taxon>Peniculida</taxon>
        <taxon>Parameciidae</taxon>
        <taxon>Paramecium</taxon>
    </lineage>
</organism>
<evidence type="ECO:0000313" key="3">
    <source>
        <dbReference type="EMBL" id="CAD8164999.1"/>
    </source>
</evidence>
<reference evidence="3" key="1">
    <citation type="submission" date="2021-01" db="EMBL/GenBank/DDBJ databases">
        <authorList>
            <consortium name="Genoscope - CEA"/>
            <person name="William W."/>
        </authorList>
    </citation>
    <scope>NUCLEOTIDE SEQUENCE</scope>
</reference>
<evidence type="ECO:0008006" key="5">
    <source>
        <dbReference type="Google" id="ProtNLM"/>
    </source>
</evidence>
<gene>
    <name evidence="3" type="ORF">POCTA_138.1.T0460055</name>
</gene>
<accession>A0A8S1UMP1</accession>
<dbReference type="AlphaFoldDB" id="A0A8S1UMP1"/>
<keyword evidence="1" id="KW-0677">Repeat</keyword>
<evidence type="ECO:0000256" key="1">
    <source>
        <dbReference type="ARBA" id="ARBA00022737"/>
    </source>
</evidence>
<dbReference type="OMA" id="KWENGEQ"/>
<dbReference type="PANTHER" id="PTHR43215">
    <property type="entry name" value="RADIAL SPOKE HEAD 1 HOMOLOG"/>
    <property type="match status" value="1"/>
</dbReference>
<feature type="region of interest" description="Disordered" evidence="2">
    <location>
        <begin position="375"/>
        <end position="395"/>
    </location>
</feature>
<keyword evidence="4" id="KW-1185">Reference proteome</keyword>